<dbReference type="AlphaFoldDB" id="A0A3A5JTF5"/>
<evidence type="ECO:0008006" key="4">
    <source>
        <dbReference type="Google" id="ProtNLM"/>
    </source>
</evidence>
<evidence type="ECO:0000313" key="2">
    <source>
        <dbReference type="EMBL" id="RJT26023.1"/>
    </source>
</evidence>
<dbReference type="RefSeq" id="WP_120019146.1">
    <property type="nucleotide sequence ID" value="NZ_QZWZ01000074.1"/>
</dbReference>
<organism evidence="2 3">
    <name type="scientific">Mesorhizobium waimense</name>
    <dbReference type="NCBI Taxonomy" id="1300307"/>
    <lineage>
        <taxon>Bacteria</taxon>
        <taxon>Pseudomonadati</taxon>
        <taxon>Pseudomonadota</taxon>
        <taxon>Alphaproteobacteria</taxon>
        <taxon>Hyphomicrobiales</taxon>
        <taxon>Phyllobacteriaceae</taxon>
        <taxon>Mesorhizobium</taxon>
    </lineage>
</organism>
<proteinExistence type="predicted"/>
<feature type="transmembrane region" description="Helical" evidence="1">
    <location>
        <begin position="136"/>
        <end position="157"/>
    </location>
</feature>
<protein>
    <recommendedName>
        <fullName evidence="4">Glycosyltransferase RgtA/B/C/D-like domain-containing protein</fullName>
    </recommendedName>
</protein>
<feature type="transmembrane region" description="Helical" evidence="1">
    <location>
        <begin position="164"/>
        <end position="185"/>
    </location>
</feature>
<accession>A0A3A5JTF5</accession>
<feature type="transmembrane region" description="Helical" evidence="1">
    <location>
        <begin position="257"/>
        <end position="277"/>
    </location>
</feature>
<gene>
    <name evidence="2" type="ORF">D3227_37605</name>
</gene>
<keyword evidence="1" id="KW-1133">Transmembrane helix</keyword>
<dbReference type="EMBL" id="QZWZ01000074">
    <property type="protein sequence ID" value="RJT26023.1"/>
    <property type="molecule type" value="Genomic_DNA"/>
</dbReference>
<feature type="transmembrane region" description="Helical" evidence="1">
    <location>
        <begin position="389"/>
        <end position="414"/>
    </location>
</feature>
<evidence type="ECO:0000256" key="1">
    <source>
        <dbReference type="SAM" id="Phobius"/>
    </source>
</evidence>
<keyword evidence="3" id="KW-1185">Reference proteome</keyword>
<feature type="transmembrane region" description="Helical" evidence="1">
    <location>
        <begin position="42"/>
        <end position="62"/>
    </location>
</feature>
<feature type="transmembrane region" description="Helical" evidence="1">
    <location>
        <begin position="322"/>
        <end position="339"/>
    </location>
</feature>
<reference evidence="2 3" key="1">
    <citation type="submission" date="2018-09" db="EMBL/GenBank/DDBJ databases">
        <title>Mesorhizobium carmichaelinearum sp. nov. isolated from Carmichaelinea spp. root nodules in New Zealand.</title>
        <authorList>
            <person name="De Meyer S.E."/>
        </authorList>
    </citation>
    <scope>NUCLEOTIDE SEQUENCE [LARGE SCALE GENOMIC DNA]</scope>
    <source>
        <strain evidence="2 3">ICMP19557</strain>
    </source>
</reference>
<feature type="transmembrane region" description="Helical" evidence="1">
    <location>
        <begin position="205"/>
        <end position="231"/>
    </location>
</feature>
<dbReference type="OrthoDB" id="573863at2"/>
<keyword evidence="1" id="KW-0472">Membrane</keyword>
<sequence>MSKGRTNNPVTAIKSTGHVPWVKDPKHSEIFRDYWQWIYERYRIAAAVVAVPLLFGIAGLAIRYAAVASTLAEPGFEPYARALCRWDCHWYVDISERGYERFPIPSQSNVGRWGFFPLYPMLVAAIRSVFPFPTILVASIASLACSYAACLVAWPLLEKNMRAYVLYCAFLLSGPFSFHFTTFLSEPLFVLLTSCVFLALKRSSYLVAGVSSALLSATRLVGVLVVFATVIQMFQQHRERGGSTLSFPRWVLGRPDLLVAVFVSPAGLFAYILFLYVTVGDGFAFLHVQRAFGRVAGNPLLFLWDGLSAVPATGWLPTAPQWSALATITGLALSAVLAARRQYGAGLFCAICIILPLITNLASMVRYVIGLAPLIMLMAVLLSASKLTWLAALVLFLHACYFMTAAWVGGYLALV</sequence>
<dbReference type="Proteomes" id="UP000272706">
    <property type="component" value="Unassembled WGS sequence"/>
</dbReference>
<evidence type="ECO:0000313" key="3">
    <source>
        <dbReference type="Proteomes" id="UP000272706"/>
    </source>
</evidence>
<name>A0A3A5JTF5_9HYPH</name>
<comment type="caution">
    <text evidence="2">The sequence shown here is derived from an EMBL/GenBank/DDBJ whole genome shotgun (WGS) entry which is preliminary data.</text>
</comment>
<feature type="transmembrane region" description="Helical" evidence="1">
    <location>
        <begin position="346"/>
        <end position="369"/>
    </location>
</feature>
<keyword evidence="1" id="KW-0812">Transmembrane</keyword>